<dbReference type="PANTHER" id="PTHR42756:SF1">
    <property type="entry name" value="TRANSCRIPTIONAL REPRESSOR OF EMRAB OPERON"/>
    <property type="match status" value="1"/>
</dbReference>
<dbReference type="AlphaFoldDB" id="A0A1J0GC64"/>
<evidence type="ECO:0000256" key="3">
    <source>
        <dbReference type="ARBA" id="ARBA00023163"/>
    </source>
</evidence>
<dbReference type="EMBL" id="CP015756">
    <property type="protein sequence ID" value="APC38949.1"/>
    <property type="molecule type" value="Genomic_DNA"/>
</dbReference>
<keyword evidence="3" id="KW-0804">Transcription</keyword>
<protein>
    <recommendedName>
        <fullName evidence="4">HTH marR-type domain-containing protein</fullName>
    </recommendedName>
</protein>
<dbReference type="InterPro" id="IPR036390">
    <property type="entry name" value="WH_DNA-bd_sf"/>
</dbReference>
<evidence type="ECO:0000313" key="5">
    <source>
        <dbReference type="EMBL" id="APC38949.1"/>
    </source>
</evidence>
<dbReference type="Gene3D" id="1.10.10.10">
    <property type="entry name" value="Winged helix-like DNA-binding domain superfamily/Winged helix DNA-binding domain"/>
    <property type="match status" value="1"/>
</dbReference>
<name>A0A1J0GC64_9CLOT</name>
<dbReference type="Proteomes" id="UP000182569">
    <property type="component" value="Chromosome"/>
</dbReference>
<accession>A0A1J0GC64</accession>
<dbReference type="STRING" id="1552.A7L45_02145"/>
<dbReference type="InterPro" id="IPR036388">
    <property type="entry name" value="WH-like_DNA-bd_sf"/>
</dbReference>
<reference evidence="6" key="1">
    <citation type="journal article" date="2016" name="Front. Microbiol.">
        <title>Complete Genome Sequence of Clostridium estertheticum DSM 8809, a Microbe Identified in Spoiled Vacuum Packed Beef.</title>
        <authorList>
            <person name="Yu Z."/>
            <person name="Gunn L."/>
            <person name="Brennan E."/>
            <person name="Reid R."/>
            <person name="Wall P.G."/>
            <person name="Gaora O.P."/>
            <person name="Hurley D."/>
            <person name="Bolton D."/>
            <person name="Fanning S."/>
        </authorList>
    </citation>
    <scope>NUCLEOTIDE SEQUENCE [LARGE SCALE GENOMIC DNA]</scope>
    <source>
        <strain evidence="6">DSM 8809</strain>
    </source>
</reference>
<dbReference type="KEGG" id="ceu:A7L45_02145"/>
<evidence type="ECO:0000256" key="2">
    <source>
        <dbReference type="ARBA" id="ARBA00023125"/>
    </source>
</evidence>
<evidence type="ECO:0000259" key="4">
    <source>
        <dbReference type="PROSITE" id="PS50995"/>
    </source>
</evidence>
<feature type="domain" description="HTH marR-type" evidence="4">
    <location>
        <begin position="1"/>
        <end position="142"/>
    </location>
</feature>
<keyword evidence="2" id="KW-0238">DNA-binding</keyword>
<dbReference type="PANTHER" id="PTHR42756">
    <property type="entry name" value="TRANSCRIPTIONAL REGULATOR, MARR"/>
    <property type="match status" value="1"/>
</dbReference>
<gene>
    <name evidence="5" type="ORF">A7L45_02145</name>
</gene>
<evidence type="ECO:0000256" key="1">
    <source>
        <dbReference type="ARBA" id="ARBA00023015"/>
    </source>
</evidence>
<dbReference type="SUPFAM" id="SSF46785">
    <property type="entry name" value="Winged helix' DNA-binding domain"/>
    <property type="match status" value="1"/>
</dbReference>
<keyword evidence="6" id="KW-1185">Reference proteome</keyword>
<dbReference type="OrthoDB" id="384891at2"/>
<proteinExistence type="predicted"/>
<organism evidence="5 6">
    <name type="scientific">Clostridium estertheticum subsp. estertheticum</name>
    <dbReference type="NCBI Taxonomy" id="1552"/>
    <lineage>
        <taxon>Bacteria</taxon>
        <taxon>Bacillati</taxon>
        <taxon>Bacillota</taxon>
        <taxon>Clostridia</taxon>
        <taxon>Eubacteriales</taxon>
        <taxon>Clostridiaceae</taxon>
        <taxon>Clostridium</taxon>
    </lineage>
</organism>
<dbReference type="PRINTS" id="PR00598">
    <property type="entry name" value="HTHMARR"/>
</dbReference>
<dbReference type="GO" id="GO:0003677">
    <property type="term" value="F:DNA binding"/>
    <property type="evidence" value="ECO:0007669"/>
    <property type="project" value="UniProtKB-KW"/>
</dbReference>
<dbReference type="Pfam" id="PF12802">
    <property type="entry name" value="MarR_2"/>
    <property type="match status" value="1"/>
</dbReference>
<evidence type="ECO:0000313" key="6">
    <source>
        <dbReference type="Proteomes" id="UP000182569"/>
    </source>
</evidence>
<dbReference type="InterPro" id="IPR000835">
    <property type="entry name" value="HTH_MarR-typ"/>
</dbReference>
<dbReference type="RefSeq" id="WP_071611247.1">
    <property type="nucleotide sequence ID" value="NZ_CP015756.1"/>
</dbReference>
<sequence>MDRSKAIGFVVKTLSNQVKRQIDISVSKCEIDGITGMQCWIIGYLCDNVDKRDVFQKDVEIAFNIRRSTATVILQLMERNGLITREAVSCDARLKKLILTEKAFDIHLKIEAQIIQVEQKIAKGLTNEEIETFLRLVNKISKNIE</sequence>
<dbReference type="PROSITE" id="PS50995">
    <property type="entry name" value="HTH_MARR_2"/>
    <property type="match status" value="1"/>
</dbReference>
<keyword evidence="1" id="KW-0805">Transcription regulation</keyword>
<dbReference type="GO" id="GO:0003700">
    <property type="term" value="F:DNA-binding transcription factor activity"/>
    <property type="evidence" value="ECO:0007669"/>
    <property type="project" value="InterPro"/>
</dbReference>